<comment type="caution">
    <text evidence="12">The sequence shown here is derived from an EMBL/GenBank/DDBJ whole genome shotgun (WGS) entry which is preliminary data.</text>
</comment>
<dbReference type="InterPro" id="IPR001227">
    <property type="entry name" value="Ac_transferase_dom_sf"/>
</dbReference>
<dbReference type="PANTHER" id="PTHR43775:SF37">
    <property type="entry name" value="SI:DKEY-61P9.11"/>
    <property type="match status" value="1"/>
</dbReference>
<evidence type="ECO:0000313" key="12">
    <source>
        <dbReference type="EMBL" id="OUD15249.1"/>
    </source>
</evidence>
<dbReference type="Gene3D" id="3.10.129.110">
    <property type="entry name" value="Polyketide synthase dehydratase"/>
    <property type="match status" value="1"/>
</dbReference>
<evidence type="ECO:0000256" key="6">
    <source>
        <dbReference type="ARBA" id="ARBA00054155"/>
    </source>
</evidence>
<dbReference type="SUPFAM" id="SSF53901">
    <property type="entry name" value="Thiolase-like"/>
    <property type="match status" value="1"/>
</dbReference>
<evidence type="ECO:0000259" key="9">
    <source>
        <dbReference type="PROSITE" id="PS50075"/>
    </source>
</evidence>
<comment type="function">
    <text evidence="6">Involved in production of the polyketide antibiotic thailandamide.</text>
</comment>
<proteinExistence type="inferred from homology"/>
<dbReference type="InterPro" id="IPR036291">
    <property type="entry name" value="NAD(P)-bd_dom_sf"/>
</dbReference>
<evidence type="ECO:0000256" key="8">
    <source>
        <dbReference type="SAM" id="Coils"/>
    </source>
</evidence>
<accession>A0A251XA48</accession>
<dbReference type="SUPFAM" id="SSF52151">
    <property type="entry name" value="FabD/lysophospholipase-like"/>
    <property type="match status" value="1"/>
</dbReference>
<evidence type="ECO:0000256" key="4">
    <source>
        <dbReference type="ARBA" id="ARBA00022553"/>
    </source>
</evidence>
<feature type="domain" description="PKS/mFAS DH" evidence="11">
    <location>
        <begin position="948"/>
        <end position="1246"/>
    </location>
</feature>
<dbReference type="UniPathway" id="UPA00094"/>
<dbReference type="InterPro" id="IPR049551">
    <property type="entry name" value="PKS_DH_C"/>
</dbReference>
<dbReference type="InterPro" id="IPR050091">
    <property type="entry name" value="PKS_NRPS_Biosynth_Enz"/>
</dbReference>
<dbReference type="SUPFAM" id="SSF55048">
    <property type="entry name" value="Probable ACP-binding domain of malonyl-CoA ACP transacylase"/>
    <property type="match status" value="1"/>
</dbReference>
<dbReference type="InterPro" id="IPR057326">
    <property type="entry name" value="KR_dom"/>
</dbReference>
<feature type="domain" description="Carrier" evidence="9">
    <location>
        <begin position="1772"/>
        <end position="1847"/>
    </location>
</feature>
<evidence type="ECO:0000259" key="11">
    <source>
        <dbReference type="PROSITE" id="PS52019"/>
    </source>
</evidence>
<feature type="domain" description="Ketosynthase family 3 (KS3)" evidence="10">
    <location>
        <begin position="52"/>
        <end position="481"/>
    </location>
</feature>
<dbReference type="Pfam" id="PF22621">
    <property type="entry name" value="CurL-like_PKS_C"/>
    <property type="match status" value="1"/>
</dbReference>
<keyword evidence="5" id="KW-0808">Transferase</keyword>
<dbReference type="OrthoDB" id="9778690at2"/>
<dbReference type="PROSITE" id="PS50075">
    <property type="entry name" value="CARRIER"/>
    <property type="match status" value="1"/>
</dbReference>
<dbReference type="SMART" id="SM00822">
    <property type="entry name" value="PKS_KR"/>
    <property type="match status" value="1"/>
</dbReference>
<organism evidence="12 13">
    <name type="scientific">Thioflexithrix psekupsensis</name>
    <dbReference type="NCBI Taxonomy" id="1570016"/>
    <lineage>
        <taxon>Bacteria</taxon>
        <taxon>Pseudomonadati</taxon>
        <taxon>Pseudomonadota</taxon>
        <taxon>Gammaproteobacteria</taxon>
        <taxon>Thiotrichales</taxon>
        <taxon>Thioflexithrix</taxon>
    </lineage>
</organism>
<evidence type="ECO:0000256" key="7">
    <source>
        <dbReference type="PROSITE-ProRule" id="PRU01363"/>
    </source>
</evidence>
<keyword evidence="3" id="KW-0596">Phosphopantetheine</keyword>
<comment type="pathway">
    <text evidence="1">Lipid metabolism; fatty acid biosynthesis.</text>
</comment>
<dbReference type="InterPro" id="IPR049900">
    <property type="entry name" value="PKS_mFAS_DH"/>
</dbReference>
<dbReference type="InterPro" id="IPR036736">
    <property type="entry name" value="ACP-like_sf"/>
</dbReference>
<dbReference type="Gene3D" id="3.30.70.3290">
    <property type="match status" value="1"/>
</dbReference>
<feature type="active site" description="Proton donor; for dehydratase activity" evidence="7">
    <location>
        <position position="1161"/>
    </location>
</feature>
<dbReference type="Gene3D" id="3.40.50.720">
    <property type="entry name" value="NAD(P)-binding Rossmann-like Domain"/>
    <property type="match status" value="1"/>
</dbReference>
<dbReference type="PANTHER" id="PTHR43775">
    <property type="entry name" value="FATTY ACID SYNTHASE"/>
    <property type="match status" value="1"/>
</dbReference>
<dbReference type="InterPro" id="IPR016035">
    <property type="entry name" value="Acyl_Trfase/lysoPLipase"/>
</dbReference>
<dbReference type="InterPro" id="IPR049552">
    <property type="entry name" value="PKS_DH_N"/>
</dbReference>
<dbReference type="Pfam" id="PF00109">
    <property type="entry name" value="ketoacyl-synt"/>
    <property type="match status" value="1"/>
</dbReference>
<dbReference type="InterPro" id="IPR014043">
    <property type="entry name" value="Acyl_transferase_dom"/>
</dbReference>
<dbReference type="FunFam" id="3.40.47.10:FF:000019">
    <property type="entry name" value="Polyketide synthase type I"/>
    <property type="match status" value="1"/>
</dbReference>
<dbReference type="InterPro" id="IPR006162">
    <property type="entry name" value="Ppantetheine_attach_site"/>
</dbReference>
<keyword evidence="4" id="KW-0597">Phosphoprotein</keyword>
<dbReference type="CDD" id="cd08955">
    <property type="entry name" value="KR_2_FAS_SDR_x"/>
    <property type="match status" value="1"/>
</dbReference>
<feature type="coiled-coil region" evidence="8">
    <location>
        <begin position="24"/>
        <end position="51"/>
    </location>
</feature>
<dbReference type="EMBL" id="MSLT01000006">
    <property type="protein sequence ID" value="OUD15249.1"/>
    <property type="molecule type" value="Genomic_DNA"/>
</dbReference>
<dbReference type="SUPFAM" id="SSF51735">
    <property type="entry name" value="NAD(P)-binding Rossmann-fold domains"/>
    <property type="match status" value="2"/>
</dbReference>
<dbReference type="InterPro" id="IPR009081">
    <property type="entry name" value="PP-bd_ACP"/>
</dbReference>
<dbReference type="InterPro" id="IPR014030">
    <property type="entry name" value="Ketoacyl_synth_N"/>
</dbReference>
<dbReference type="FunFam" id="3.40.366.10:FF:000002">
    <property type="entry name" value="Probable polyketide synthase 2"/>
    <property type="match status" value="1"/>
</dbReference>
<dbReference type="InterPro" id="IPR016036">
    <property type="entry name" value="Malonyl_transacylase_ACP-bd"/>
</dbReference>
<dbReference type="InterPro" id="IPR014031">
    <property type="entry name" value="Ketoacyl_synth_C"/>
</dbReference>
<dbReference type="InterPro" id="IPR013968">
    <property type="entry name" value="PKS_KR"/>
</dbReference>
<dbReference type="CDD" id="cd00833">
    <property type="entry name" value="PKS"/>
    <property type="match status" value="1"/>
</dbReference>
<evidence type="ECO:0000259" key="10">
    <source>
        <dbReference type="PROSITE" id="PS52004"/>
    </source>
</evidence>
<name>A0A251XA48_9GAMM</name>
<dbReference type="SUPFAM" id="SSF47336">
    <property type="entry name" value="ACP-like"/>
    <property type="match status" value="1"/>
</dbReference>
<dbReference type="Pfam" id="PF00698">
    <property type="entry name" value="Acyl_transf_1"/>
    <property type="match status" value="1"/>
</dbReference>
<dbReference type="Pfam" id="PF08659">
    <property type="entry name" value="KR"/>
    <property type="match status" value="1"/>
</dbReference>
<dbReference type="Pfam" id="PF21089">
    <property type="entry name" value="PKS_DH_N"/>
    <property type="match status" value="1"/>
</dbReference>
<dbReference type="GO" id="GO:0031177">
    <property type="term" value="F:phosphopantetheine binding"/>
    <property type="evidence" value="ECO:0007669"/>
    <property type="project" value="InterPro"/>
</dbReference>
<gene>
    <name evidence="12" type="ORF">TPSD3_01585</name>
</gene>
<dbReference type="Pfam" id="PF14765">
    <property type="entry name" value="PS-DH"/>
    <property type="match status" value="1"/>
</dbReference>
<dbReference type="InterPro" id="IPR020807">
    <property type="entry name" value="PKS_DH"/>
</dbReference>
<dbReference type="InterPro" id="IPR018201">
    <property type="entry name" value="Ketoacyl_synth_AS"/>
</dbReference>
<reference evidence="12 13" key="1">
    <citation type="submission" date="2016-12" db="EMBL/GenBank/DDBJ databases">
        <title>Thioflexothrix psekupsii D3 genome sequencing and assembly.</title>
        <authorList>
            <person name="Fomenkov A."/>
            <person name="Vincze T."/>
            <person name="Grabovich M."/>
            <person name="Anton B.P."/>
            <person name="Dubinina G."/>
            <person name="Orlova M."/>
            <person name="Belousova E."/>
            <person name="Roberts R.J."/>
        </authorList>
    </citation>
    <scope>NUCLEOTIDE SEQUENCE [LARGE SCALE GENOMIC DNA]</scope>
    <source>
        <strain evidence="12">D3</strain>
    </source>
</reference>
<dbReference type="InterPro" id="IPR016039">
    <property type="entry name" value="Thiolase-like"/>
</dbReference>
<evidence type="ECO:0000256" key="1">
    <source>
        <dbReference type="ARBA" id="ARBA00005194"/>
    </source>
</evidence>
<dbReference type="GO" id="GO:0006633">
    <property type="term" value="P:fatty acid biosynthetic process"/>
    <property type="evidence" value="ECO:0007669"/>
    <property type="project" value="UniProtKB-UniPathway"/>
</dbReference>
<feature type="active site" description="Proton acceptor; for dehydratase activity" evidence="7">
    <location>
        <position position="980"/>
    </location>
</feature>
<dbReference type="GO" id="GO:0004315">
    <property type="term" value="F:3-oxoacyl-[acyl-carrier-protein] synthase activity"/>
    <property type="evidence" value="ECO:0007669"/>
    <property type="project" value="InterPro"/>
</dbReference>
<protein>
    <submittedName>
        <fullName evidence="12">Uncharacterized protein</fullName>
    </submittedName>
</protein>
<dbReference type="InterPro" id="IPR020806">
    <property type="entry name" value="PKS_PP-bd"/>
</dbReference>
<dbReference type="SMART" id="SM00823">
    <property type="entry name" value="PKS_PP"/>
    <property type="match status" value="1"/>
</dbReference>
<evidence type="ECO:0000256" key="2">
    <source>
        <dbReference type="ARBA" id="ARBA00006484"/>
    </source>
</evidence>
<dbReference type="PROSITE" id="PS00012">
    <property type="entry name" value="PHOSPHOPANTETHEINE"/>
    <property type="match status" value="1"/>
</dbReference>
<dbReference type="PROSITE" id="PS52019">
    <property type="entry name" value="PKS_MFAS_DH"/>
    <property type="match status" value="1"/>
</dbReference>
<evidence type="ECO:0000313" key="13">
    <source>
        <dbReference type="Proteomes" id="UP000194798"/>
    </source>
</evidence>
<dbReference type="SMART" id="SM00826">
    <property type="entry name" value="PKS_DH"/>
    <property type="match status" value="1"/>
</dbReference>
<feature type="region of interest" description="C-terminal hotdog fold" evidence="7">
    <location>
        <begin position="1100"/>
        <end position="1246"/>
    </location>
</feature>
<dbReference type="GO" id="GO:0004312">
    <property type="term" value="F:fatty acid synthase activity"/>
    <property type="evidence" value="ECO:0007669"/>
    <property type="project" value="TreeGrafter"/>
</dbReference>
<dbReference type="PROSITE" id="PS52004">
    <property type="entry name" value="KS3_2"/>
    <property type="match status" value="1"/>
</dbReference>
<keyword evidence="8" id="KW-0175">Coiled coil</keyword>
<dbReference type="Gene3D" id="3.40.47.10">
    <property type="match status" value="1"/>
</dbReference>
<keyword evidence="13" id="KW-1185">Reference proteome</keyword>
<dbReference type="SMART" id="SM00827">
    <property type="entry name" value="PKS_AT"/>
    <property type="match status" value="1"/>
</dbReference>
<evidence type="ECO:0000256" key="5">
    <source>
        <dbReference type="ARBA" id="ARBA00022679"/>
    </source>
</evidence>
<dbReference type="InterPro" id="IPR020841">
    <property type="entry name" value="PKS_Beta-ketoAc_synthase_dom"/>
</dbReference>
<dbReference type="PROSITE" id="PS00606">
    <property type="entry name" value="KS3_1"/>
    <property type="match status" value="1"/>
</dbReference>
<dbReference type="Proteomes" id="UP000194798">
    <property type="component" value="Unassembled WGS sequence"/>
</dbReference>
<dbReference type="InterPro" id="IPR042104">
    <property type="entry name" value="PKS_dehydratase_sf"/>
</dbReference>
<dbReference type="Gene3D" id="1.10.1200.10">
    <property type="entry name" value="ACP-like"/>
    <property type="match status" value="1"/>
</dbReference>
<dbReference type="Pfam" id="PF00550">
    <property type="entry name" value="PP-binding"/>
    <property type="match status" value="1"/>
</dbReference>
<feature type="region of interest" description="N-terminal hotdog fold" evidence="7">
    <location>
        <begin position="948"/>
        <end position="1082"/>
    </location>
</feature>
<dbReference type="Pfam" id="PF02801">
    <property type="entry name" value="Ketoacyl-synt_C"/>
    <property type="match status" value="1"/>
</dbReference>
<dbReference type="Gene3D" id="3.40.366.10">
    <property type="entry name" value="Malonyl-Coenzyme A Acyl Carrier Protein, domain 2"/>
    <property type="match status" value="1"/>
</dbReference>
<dbReference type="SMART" id="SM01294">
    <property type="entry name" value="PKS_PP_betabranch"/>
    <property type="match status" value="1"/>
</dbReference>
<evidence type="ECO:0000256" key="3">
    <source>
        <dbReference type="ARBA" id="ARBA00022450"/>
    </source>
</evidence>
<comment type="similarity">
    <text evidence="2">Belongs to the short-chain dehydrogenases/reductases (SDR) family.</text>
</comment>
<dbReference type="SMART" id="SM00825">
    <property type="entry name" value="PKS_KS"/>
    <property type="match status" value="1"/>
</dbReference>
<dbReference type="RefSeq" id="WP_086486840.1">
    <property type="nucleotide sequence ID" value="NZ_MSLT01000006.1"/>
</dbReference>
<sequence length="1890" mass="207023">MGRPPPTCYPHRSRCPASRRMTLENRHIESLKRAYKAIEQLEQRLQQHAQNTEPVAIVGYACRFPGGANHPQAYWELLQQGIDAISEVPADRWNVDDYYHPDRSLQGKINTRCSGFLDHDVYAFEPQFFGIAPKEALQLDPQQRLLLEITWEALEHANIIPDQLFGSATGVFIGISSVDYAIRQLGMLPAHEIGAYVGTGALLSPAAGRISYVLGLTGPSTIVDTACSSSLLSVHLGCQSLRSRESNMVIAGGVNLILAPEVSTYFSTAGMLSSDGRCKTFDQRADGYVRSEGCGIVLLKRLSDALNDGDVIHAVIRASAVNQDGPSGGLTVPSGPSQQQVIRQALERGKINPADIDYIEAHGTGTPLGDPIEVGSLAQVFAANHNAQHPLIIGSVKTNIGHLEAAAGVAGLIKLLLALKHQQIPQHLHFTQGNPRVDWDSLPFKIPVKPIAWTKTADKPRLAGINSFGFSGTNAHVILGDAPNSSAIKTEEADPRSHHLLLLSAKTPAALMAMVQQYQDFLNHNSDSLADIAYTSQVGRSYFTERLALIAENKAQLQQQLAEITADHLPDFVYRSTTQKKPQIAFLFSGQGAQYINMGKTLYETQALFRQIIDDCDAQLKDILPISLLKVLYPDALAIDGESPWLDHTQYTQPALFVLEYALAKLWQAWGVQPAAVLGHSVGEYVAACIAGVFSLTDALTLIAARGRLMASLPAGGVMMTLFAPLEQVKIAVAPYEKTVSIAAINSPANIVISGAAKEVQTIADYCQQQGIKTRALTVSHAFHSPLMQPILSEFKEIIAKVTLSPPQLPLVSNLTGKIVTNEVTHPDYWCEHLRHTVQFAPSLHYLRDELNINAFLEIGPRPALTAMAQQTLGEEGLLWLNSLRHGHSDWQQMLNAAGQLLVSGWRLDGAAVAQGHSVRRVTLPTYPFQRKRYCIERPRTAALSRLHPLIDRHSPLPTQHAHLFETNFHIDALPILQDHRVYQHVVVSGASHLSFILGAFTHLLAKSGNFDNTNPTSCVLSDVFFQHALVIPSQGRTVQLWVEEQLPRKQANYHLISFDPAHPSDPTTHVTGQWSADIMPPHYTELNLAQLHQIKSRCPQVFTPEQVYQIQAQRHIDLGVNYQWVQQIWRGEREALCEIKVPAALATEIAGYQLHPGLLDACFGLLAVSVDLAVSDTFVPFGVQSLRFYQAPSEQQHLLAYAKVRSDAREGWLEGDISLFDASNGARVAEFIGFEGREARRDAFLPQSTSPLADLCYQMTWQAADLPVGLQVLDFNLWTNGVIFADQTGIGQALAQAILTSARSVDMNTIAITLVYLGTAKGIDDPAIRVLNITDPLSSDEYQAIFAQIGAKPLTSVLHLWSLDAKSDDLASTQRESVGSALLLSQIVLARADTPYLWWMTQGVFAHQTTHSVLQSSLWGFISVLHNEQPQLNSRCIDFTLIEQGLISEMVTPLMREVLTKTEDKQVQWRGTQRFIPQLTPYTPAQKTKPVAIQAHETYVITGGTGALGLACAEWLLEQGAESIVLLSRRGTTDNILSDKVRLVAVDVTDKVALYAALDQVLADLPPLAGVFHAAGTLDDGLIQNLSWPRLESVLAAKVYGAWHLHEYTTALPLRFFVLFASAASVLGNAGQSNYAAANTFLAHLAAYRQQQGMTGLSVHWGPWELGMAADLMPKLREQGIIPLEKTQALTTLGHLLSITTDLPAELMVISCDWARYLAIRGGNARFFAHFATLSRSTDTPTHSTAVTSSAAGAGELVQRLADAPAESRLNLLREYVISVTRRIIGIEANDNIDVEKPLMELGMDSLMAVDIRNALAKALNTSLPVSLLFNYPSIAELLGYLSEQFIPKETIAPTTTDKADNHTEEFAYLDDLDEASLAALIEQELGGK</sequence>